<comment type="catalytic activity">
    <reaction evidence="15">
        <text>L-seryl-[protein] + ATP = O-phospho-L-seryl-[protein] + ADP + H(+)</text>
        <dbReference type="Rhea" id="RHEA:17989"/>
        <dbReference type="Rhea" id="RHEA-COMP:9863"/>
        <dbReference type="Rhea" id="RHEA-COMP:11604"/>
        <dbReference type="ChEBI" id="CHEBI:15378"/>
        <dbReference type="ChEBI" id="CHEBI:29999"/>
        <dbReference type="ChEBI" id="CHEBI:30616"/>
        <dbReference type="ChEBI" id="CHEBI:83421"/>
        <dbReference type="ChEBI" id="CHEBI:456216"/>
        <dbReference type="EC" id="2.7.11.1"/>
    </reaction>
</comment>
<evidence type="ECO:0000256" key="15">
    <source>
        <dbReference type="ARBA" id="ARBA00048679"/>
    </source>
</evidence>
<keyword evidence="21" id="KW-1185">Reference proteome</keyword>
<dbReference type="FunFam" id="1.10.510.10:FF:000239">
    <property type="entry name" value="Proline-rich receptor-like protein kinase PERK1"/>
    <property type="match status" value="1"/>
</dbReference>
<comment type="catalytic activity">
    <reaction evidence="14">
        <text>L-threonyl-[protein] + ATP = O-phospho-L-threonyl-[protein] + ADP + H(+)</text>
        <dbReference type="Rhea" id="RHEA:46608"/>
        <dbReference type="Rhea" id="RHEA-COMP:11060"/>
        <dbReference type="Rhea" id="RHEA-COMP:11605"/>
        <dbReference type="ChEBI" id="CHEBI:15378"/>
        <dbReference type="ChEBI" id="CHEBI:30013"/>
        <dbReference type="ChEBI" id="CHEBI:30616"/>
        <dbReference type="ChEBI" id="CHEBI:61977"/>
        <dbReference type="ChEBI" id="CHEBI:456216"/>
        <dbReference type="EC" id="2.7.11.1"/>
    </reaction>
</comment>
<proteinExistence type="predicted"/>
<dbReference type="Gene3D" id="3.30.200.20">
    <property type="entry name" value="Phosphorylase Kinase, domain 1"/>
    <property type="match status" value="1"/>
</dbReference>
<dbReference type="PRINTS" id="PR01217">
    <property type="entry name" value="PRICHEXTENSN"/>
</dbReference>
<dbReference type="GO" id="GO:0004674">
    <property type="term" value="F:protein serine/threonine kinase activity"/>
    <property type="evidence" value="ECO:0007669"/>
    <property type="project" value="UniProtKB-KW"/>
</dbReference>
<feature type="transmembrane region" description="Helical" evidence="18">
    <location>
        <begin position="128"/>
        <end position="151"/>
    </location>
</feature>
<feature type="region of interest" description="Disordered" evidence="17">
    <location>
        <begin position="593"/>
        <end position="625"/>
    </location>
</feature>
<evidence type="ECO:0000256" key="13">
    <source>
        <dbReference type="ARBA" id="ARBA00023180"/>
    </source>
</evidence>
<evidence type="ECO:0000313" key="20">
    <source>
        <dbReference type="EMBL" id="KAF7819813.1"/>
    </source>
</evidence>
<keyword evidence="10 16" id="KW-0067">ATP-binding</keyword>
<dbReference type="OrthoDB" id="4062651at2759"/>
<evidence type="ECO:0000256" key="2">
    <source>
        <dbReference type="ARBA" id="ARBA00012513"/>
    </source>
</evidence>
<dbReference type="PANTHER" id="PTHR47982">
    <property type="entry name" value="PROLINE-RICH RECEPTOR-LIKE PROTEIN KINASE PERK4"/>
    <property type="match status" value="1"/>
</dbReference>
<gene>
    <name evidence="20" type="ORF">G2W53_025268</name>
</gene>
<dbReference type="InterPro" id="IPR047117">
    <property type="entry name" value="PERK1-13-like"/>
</dbReference>
<dbReference type="AlphaFoldDB" id="A0A834WGB3"/>
<keyword evidence="11 18" id="KW-1133">Transmembrane helix</keyword>
<evidence type="ECO:0000259" key="19">
    <source>
        <dbReference type="PROSITE" id="PS50011"/>
    </source>
</evidence>
<evidence type="ECO:0000256" key="18">
    <source>
        <dbReference type="SAM" id="Phobius"/>
    </source>
</evidence>
<dbReference type="PANTHER" id="PTHR47982:SF35">
    <property type="entry name" value="PROLINE-RICH RECEPTOR-LIKE PROTEIN KINASE PERK1-RELATED"/>
    <property type="match status" value="1"/>
</dbReference>
<evidence type="ECO:0000256" key="9">
    <source>
        <dbReference type="ARBA" id="ARBA00022777"/>
    </source>
</evidence>
<keyword evidence="3" id="KW-1003">Cell membrane</keyword>
<feature type="domain" description="Protein kinase" evidence="19">
    <location>
        <begin position="268"/>
        <end position="547"/>
    </location>
</feature>
<keyword evidence="8 16" id="KW-0547">Nucleotide-binding</keyword>
<keyword evidence="12 18" id="KW-0472">Membrane</keyword>
<keyword evidence="6" id="KW-0808">Transferase</keyword>
<evidence type="ECO:0000313" key="21">
    <source>
        <dbReference type="Proteomes" id="UP000634136"/>
    </source>
</evidence>
<dbReference type="Gene3D" id="1.10.510.10">
    <property type="entry name" value="Transferase(Phosphotransferase) domain 1"/>
    <property type="match status" value="1"/>
</dbReference>
<dbReference type="SUPFAM" id="SSF56112">
    <property type="entry name" value="Protein kinase-like (PK-like)"/>
    <property type="match status" value="1"/>
</dbReference>
<dbReference type="InterPro" id="IPR001245">
    <property type="entry name" value="Ser-Thr/Tyr_kinase_cat_dom"/>
</dbReference>
<dbReference type="FunFam" id="3.30.200.20:FF:000207">
    <property type="entry name" value="proline-rich receptor-like protein kinase PERK1"/>
    <property type="match status" value="1"/>
</dbReference>
<feature type="compositionally biased region" description="Low complexity" evidence="17">
    <location>
        <begin position="223"/>
        <end position="238"/>
    </location>
</feature>
<evidence type="ECO:0000256" key="12">
    <source>
        <dbReference type="ARBA" id="ARBA00023136"/>
    </source>
</evidence>
<evidence type="ECO:0000256" key="1">
    <source>
        <dbReference type="ARBA" id="ARBA00004162"/>
    </source>
</evidence>
<keyword evidence="20" id="KW-0675">Receptor</keyword>
<dbReference type="Proteomes" id="UP000634136">
    <property type="component" value="Unassembled WGS sequence"/>
</dbReference>
<evidence type="ECO:0000256" key="4">
    <source>
        <dbReference type="ARBA" id="ARBA00022527"/>
    </source>
</evidence>
<name>A0A834WGB3_9FABA</name>
<feature type="compositionally biased region" description="Polar residues" evidence="17">
    <location>
        <begin position="593"/>
        <end position="609"/>
    </location>
</feature>
<protein>
    <recommendedName>
        <fullName evidence="2">non-specific serine/threonine protein kinase</fullName>
        <ecNumber evidence="2">2.7.11.1</ecNumber>
    </recommendedName>
</protein>
<dbReference type="InterPro" id="IPR011009">
    <property type="entry name" value="Kinase-like_dom_sf"/>
</dbReference>
<keyword evidence="9 20" id="KW-0418">Kinase</keyword>
<evidence type="ECO:0000256" key="14">
    <source>
        <dbReference type="ARBA" id="ARBA00047899"/>
    </source>
</evidence>
<comment type="caution">
    <text evidence="20">The sequence shown here is derived from an EMBL/GenBank/DDBJ whole genome shotgun (WGS) entry which is preliminary data.</text>
</comment>
<dbReference type="Pfam" id="PF07714">
    <property type="entry name" value="PK_Tyr_Ser-Thr"/>
    <property type="match status" value="1"/>
</dbReference>
<dbReference type="PROSITE" id="PS50011">
    <property type="entry name" value="PROTEIN_KINASE_DOM"/>
    <property type="match status" value="1"/>
</dbReference>
<dbReference type="InterPro" id="IPR000719">
    <property type="entry name" value="Prot_kinase_dom"/>
</dbReference>
<feature type="compositionally biased region" description="Pro residues" evidence="17">
    <location>
        <begin position="198"/>
        <end position="222"/>
    </location>
</feature>
<evidence type="ECO:0000256" key="5">
    <source>
        <dbReference type="ARBA" id="ARBA00022553"/>
    </source>
</evidence>
<feature type="binding site" evidence="16">
    <location>
        <position position="296"/>
    </location>
    <ligand>
        <name>ATP</name>
        <dbReference type="ChEBI" id="CHEBI:30616"/>
    </ligand>
</feature>
<keyword evidence="4" id="KW-0723">Serine/threonine-protein kinase</keyword>
<evidence type="ECO:0000256" key="7">
    <source>
        <dbReference type="ARBA" id="ARBA00022692"/>
    </source>
</evidence>
<feature type="compositionally biased region" description="Pro residues" evidence="17">
    <location>
        <begin position="8"/>
        <end position="99"/>
    </location>
</feature>
<evidence type="ECO:0000256" key="8">
    <source>
        <dbReference type="ARBA" id="ARBA00022741"/>
    </source>
</evidence>
<evidence type="ECO:0000256" key="10">
    <source>
        <dbReference type="ARBA" id="ARBA00022840"/>
    </source>
</evidence>
<dbReference type="GO" id="GO:0005886">
    <property type="term" value="C:plasma membrane"/>
    <property type="evidence" value="ECO:0007669"/>
    <property type="project" value="UniProtKB-SubCell"/>
</dbReference>
<dbReference type="EMBL" id="JAAIUW010000008">
    <property type="protein sequence ID" value="KAF7819813.1"/>
    <property type="molecule type" value="Genomic_DNA"/>
</dbReference>
<keyword evidence="7 18" id="KW-0812">Transmembrane</keyword>
<feature type="compositionally biased region" description="Low complexity" evidence="17">
    <location>
        <begin position="610"/>
        <end position="620"/>
    </location>
</feature>
<evidence type="ECO:0000256" key="17">
    <source>
        <dbReference type="SAM" id="MobiDB-lite"/>
    </source>
</evidence>
<keyword evidence="5" id="KW-0597">Phosphoprotein</keyword>
<evidence type="ECO:0000256" key="16">
    <source>
        <dbReference type="PROSITE-ProRule" id="PRU10141"/>
    </source>
</evidence>
<organism evidence="20 21">
    <name type="scientific">Senna tora</name>
    <dbReference type="NCBI Taxonomy" id="362788"/>
    <lineage>
        <taxon>Eukaryota</taxon>
        <taxon>Viridiplantae</taxon>
        <taxon>Streptophyta</taxon>
        <taxon>Embryophyta</taxon>
        <taxon>Tracheophyta</taxon>
        <taxon>Spermatophyta</taxon>
        <taxon>Magnoliopsida</taxon>
        <taxon>eudicotyledons</taxon>
        <taxon>Gunneridae</taxon>
        <taxon>Pentapetalae</taxon>
        <taxon>rosids</taxon>
        <taxon>fabids</taxon>
        <taxon>Fabales</taxon>
        <taxon>Fabaceae</taxon>
        <taxon>Caesalpinioideae</taxon>
        <taxon>Cassia clade</taxon>
        <taxon>Senna</taxon>
    </lineage>
</organism>
<evidence type="ECO:0000256" key="3">
    <source>
        <dbReference type="ARBA" id="ARBA00022475"/>
    </source>
</evidence>
<feature type="region of interest" description="Disordered" evidence="17">
    <location>
        <begin position="1"/>
        <end position="123"/>
    </location>
</feature>
<sequence>MSTSPSPGASPAPTSPPTNATSPPPPTPSAPPPATPPATPSPPPPATPSPPPPAKSTPSPPSTSPPPPSTPSSASPPPPSGGNTPPSPVTTSSPPPPPSNSTSPSTPNRSPPPPPPTASNSGSSNTGVIVGIAAGAVAIILVLGLLCICCWRKKRRRRSEGYYVPPPPPKNDQHGGQPHQWQHNAPPPSDHLVSVMPKPTPPPPVASRPPHPPAYVPPPPPFLSSSGGSGSNYSGGENPPRPPSPGIALSFSKSTFTYEELARATDGFSDANLLGQGGFGYVHKGILPNGKEVAIKQLKAGSGQGEREFQAEVEIISRVHHRHLVSLVGYCIIGHQRLLVYEFVPNKTMEFHLHGNGQPTMDWPTRLKIALGSAKGLAYLHEDCHPKIIHRDIKAANILLDFKFEAKVADFGLAKISSDVNTHVSTRVMGTFGYLAPEYASSGKLTDKSDVFSFGVMLLELITGRRPVDSSHTFMEDSLVDWARPLLTRALEDQDFDSLVDPRLKGEYDPNEMARMVACAAACTRHSARYRPKVSQVVRALEGDVSLADLNEGIKPGHSTVYSSRGSSDYDTAQYREDMKKFKKMAFGTQEYGGSSEYSAPTSDNSLNPSGSSSEGQSRQTTREMEMRRMNNSQGTANLQCYTINWPIYQILILSFVDAAFGECAKNTATDLPKLDAYLLCSPKSEKSPFRILSPKAIPNGAKRSLSAGMFAPPVTGVHQLRVLSSKNLIFTMIYQQKCPILTSIKTYGPHASQECHCEHPGSLLEYNQEGMTLTSKHTTPATTGLATLVPDKLLQPVLIFDPIMSRPYATMSGFTRP</sequence>
<dbReference type="GO" id="GO:0005524">
    <property type="term" value="F:ATP binding"/>
    <property type="evidence" value="ECO:0007669"/>
    <property type="project" value="UniProtKB-UniRule"/>
</dbReference>
<accession>A0A834WGB3</accession>
<dbReference type="PROSITE" id="PS00108">
    <property type="entry name" value="PROTEIN_KINASE_ST"/>
    <property type="match status" value="1"/>
</dbReference>
<feature type="region of interest" description="Disordered" evidence="17">
    <location>
        <begin position="159"/>
        <end position="248"/>
    </location>
</feature>
<dbReference type="SMART" id="SM00220">
    <property type="entry name" value="S_TKc"/>
    <property type="match status" value="1"/>
</dbReference>
<dbReference type="InterPro" id="IPR008271">
    <property type="entry name" value="Ser/Thr_kinase_AS"/>
</dbReference>
<dbReference type="InterPro" id="IPR017441">
    <property type="entry name" value="Protein_kinase_ATP_BS"/>
</dbReference>
<dbReference type="PROSITE" id="PS00107">
    <property type="entry name" value="PROTEIN_KINASE_ATP"/>
    <property type="match status" value="1"/>
</dbReference>
<evidence type="ECO:0000256" key="11">
    <source>
        <dbReference type="ARBA" id="ARBA00022989"/>
    </source>
</evidence>
<evidence type="ECO:0000256" key="6">
    <source>
        <dbReference type="ARBA" id="ARBA00022679"/>
    </source>
</evidence>
<comment type="subcellular location">
    <subcellularLocation>
        <location evidence="1">Cell membrane</location>
        <topology evidence="1">Single-pass membrane protein</topology>
    </subcellularLocation>
</comment>
<reference evidence="20" key="1">
    <citation type="submission" date="2020-09" db="EMBL/GenBank/DDBJ databases">
        <title>Genome-Enabled Discovery of Anthraquinone Biosynthesis in Senna tora.</title>
        <authorList>
            <person name="Kang S.-H."/>
            <person name="Pandey R.P."/>
            <person name="Lee C.-M."/>
            <person name="Sim J.-S."/>
            <person name="Jeong J.-T."/>
            <person name="Choi B.-S."/>
            <person name="Jung M."/>
            <person name="Ginzburg D."/>
            <person name="Zhao K."/>
            <person name="Won S.Y."/>
            <person name="Oh T.-J."/>
            <person name="Yu Y."/>
            <person name="Kim N.-H."/>
            <person name="Lee O.R."/>
            <person name="Lee T.-H."/>
            <person name="Bashyal P."/>
            <person name="Kim T.-S."/>
            <person name="Lee W.-H."/>
            <person name="Kawkins C."/>
            <person name="Kim C.-K."/>
            <person name="Kim J.S."/>
            <person name="Ahn B.O."/>
            <person name="Rhee S.Y."/>
            <person name="Sohng J.K."/>
        </authorList>
    </citation>
    <scope>NUCLEOTIDE SEQUENCE</scope>
    <source>
        <tissue evidence="20">Leaf</tissue>
    </source>
</reference>
<dbReference type="EC" id="2.7.11.1" evidence="2"/>
<keyword evidence="13" id="KW-0325">Glycoprotein</keyword>